<comment type="caution">
    <text evidence="5">The sequence shown here is derived from an EMBL/GenBank/DDBJ whole genome shotgun (WGS) entry which is preliminary data.</text>
</comment>
<dbReference type="InterPro" id="IPR049258">
    <property type="entry name" value="ODAD1_CC"/>
</dbReference>
<sequence length="548" mass="63663">MEGDRGGTEFRERGSIFKQMGEMKKKIQLVEGERKAIFEDCENEKTENKEKMRKLKEEIRDLQNGLQDSTSSSEALLRHVQDRKYLDTNALKRKTGDDAVETLDYKVADLRKQLDKLKFKTKQKTTKIDQLLREYAKVVAMKSETERSEDLLEDSEDGQRLRFLENEIHKTNLKLMEGETIKKKYNTILDMLKKERLTFGNQLENLEGTLKKQDDEIVKLKKTHQASIVTRDLARQNQHKKEVALLSEGRERERRLIEYRKTAEDRKNYFESMERHMFASKTSVKETGRESISTSDHAHSRDDGRGSEEGDRNSLMGTSGTDDVKDEQYEEAFGRMKKAAGVSDIKEVVHRFETQEETSKHLHELQTRAEKEIRDLGAIKEKLEAEWEVVKFMGQEENTELRDKMEDLEEKIADEQSRKKSAEEKLQSRNKLLVGIREGLDRLTDKLFLFDPHAPPVTRNSIELLSVAQARLKELMDDLDEVDLFGKKLEMDEEEFVPVGLVPEQEGDDEQDDKEDVDSGPDDEEVPTRGYLKRQANLIVDAKSRSKR</sequence>
<name>A0A553PS67_TIGCA</name>
<dbReference type="OMA" id="VIQEWKS"/>
<feature type="coiled-coil region" evidence="2">
    <location>
        <begin position="38"/>
        <end position="72"/>
    </location>
</feature>
<dbReference type="GO" id="GO:0003341">
    <property type="term" value="P:cilium movement"/>
    <property type="evidence" value="ECO:0007669"/>
    <property type="project" value="InterPro"/>
</dbReference>
<reference evidence="5 6" key="1">
    <citation type="journal article" date="2018" name="Nat. Ecol. Evol.">
        <title>Genomic signatures of mitonuclear coevolution across populations of Tigriopus californicus.</title>
        <authorList>
            <person name="Barreto F.S."/>
            <person name="Watson E.T."/>
            <person name="Lima T.G."/>
            <person name="Willett C.S."/>
            <person name="Edmands S."/>
            <person name="Li W."/>
            <person name="Burton R.S."/>
        </authorList>
    </citation>
    <scope>NUCLEOTIDE SEQUENCE [LARGE SCALE GENOMIC DNA]</scope>
    <source>
        <strain evidence="5 6">San Diego</strain>
    </source>
</reference>
<evidence type="ECO:0000256" key="3">
    <source>
        <dbReference type="SAM" id="MobiDB-lite"/>
    </source>
</evidence>
<dbReference type="PANTHER" id="PTHR46518">
    <property type="entry name" value="COILED-COIL DOMAIN-CONTAINING PROTEIN 151"/>
    <property type="match status" value="1"/>
</dbReference>
<organism evidence="5 6">
    <name type="scientific">Tigriopus californicus</name>
    <name type="common">Marine copepod</name>
    <dbReference type="NCBI Taxonomy" id="6832"/>
    <lineage>
        <taxon>Eukaryota</taxon>
        <taxon>Metazoa</taxon>
        <taxon>Ecdysozoa</taxon>
        <taxon>Arthropoda</taxon>
        <taxon>Crustacea</taxon>
        <taxon>Multicrustacea</taxon>
        <taxon>Hexanauplia</taxon>
        <taxon>Copepoda</taxon>
        <taxon>Harpacticoida</taxon>
        <taxon>Harpacticidae</taxon>
        <taxon>Tigriopus</taxon>
    </lineage>
</organism>
<feature type="compositionally biased region" description="Acidic residues" evidence="3">
    <location>
        <begin position="505"/>
        <end position="525"/>
    </location>
</feature>
<dbReference type="PANTHER" id="PTHR46518:SF1">
    <property type="entry name" value="OUTER DYNEIN ARM-DOCKING COMPLEX SUBUNIT 3"/>
    <property type="match status" value="1"/>
</dbReference>
<feature type="region of interest" description="Disordered" evidence="3">
    <location>
        <begin position="280"/>
        <end position="325"/>
    </location>
</feature>
<dbReference type="STRING" id="6832.A0A553PS67"/>
<feature type="domain" description="ODAD1 central coiled coil region" evidence="4">
    <location>
        <begin position="160"/>
        <end position="447"/>
    </location>
</feature>
<dbReference type="Proteomes" id="UP000318571">
    <property type="component" value="Chromosome 12"/>
</dbReference>
<evidence type="ECO:0000313" key="6">
    <source>
        <dbReference type="Proteomes" id="UP000318571"/>
    </source>
</evidence>
<dbReference type="GO" id="GO:0035253">
    <property type="term" value="C:ciliary rootlet"/>
    <property type="evidence" value="ECO:0007669"/>
    <property type="project" value="TreeGrafter"/>
</dbReference>
<feature type="compositionally biased region" description="Basic and acidic residues" evidence="3">
    <location>
        <begin position="280"/>
        <end position="289"/>
    </location>
</feature>
<accession>A0A553PS67</accession>
<keyword evidence="6" id="KW-1185">Reference proteome</keyword>
<feature type="non-terminal residue" evidence="5">
    <location>
        <position position="548"/>
    </location>
</feature>
<keyword evidence="1 2" id="KW-0175">Coiled coil</keyword>
<feature type="compositionally biased region" description="Basic and acidic residues" evidence="3">
    <location>
        <begin position="296"/>
        <end position="312"/>
    </location>
</feature>
<evidence type="ECO:0000313" key="5">
    <source>
        <dbReference type="EMBL" id="TRY80512.1"/>
    </source>
</evidence>
<dbReference type="InterPro" id="IPR033192">
    <property type="entry name" value="ODAD3"/>
</dbReference>
<evidence type="ECO:0000256" key="1">
    <source>
        <dbReference type="ARBA" id="ARBA00023054"/>
    </source>
</evidence>
<feature type="coiled-coil region" evidence="2">
    <location>
        <begin position="362"/>
        <end position="432"/>
    </location>
</feature>
<evidence type="ECO:0000259" key="4">
    <source>
        <dbReference type="Pfam" id="PF21773"/>
    </source>
</evidence>
<dbReference type="GO" id="GO:0036064">
    <property type="term" value="C:ciliary basal body"/>
    <property type="evidence" value="ECO:0007669"/>
    <property type="project" value="TreeGrafter"/>
</dbReference>
<proteinExistence type="predicted"/>
<gene>
    <name evidence="5" type="ORF">TCAL_10729</name>
</gene>
<dbReference type="AlphaFoldDB" id="A0A553PS67"/>
<dbReference type="EMBL" id="VCGU01000001">
    <property type="protein sequence ID" value="TRY80512.1"/>
    <property type="molecule type" value="Genomic_DNA"/>
</dbReference>
<dbReference type="GO" id="GO:0097542">
    <property type="term" value="C:ciliary tip"/>
    <property type="evidence" value="ECO:0007669"/>
    <property type="project" value="TreeGrafter"/>
</dbReference>
<evidence type="ECO:0000256" key="2">
    <source>
        <dbReference type="SAM" id="Coils"/>
    </source>
</evidence>
<dbReference type="GO" id="GO:0036158">
    <property type="term" value="P:outer dynein arm assembly"/>
    <property type="evidence" value="ECO:0007669"/>
    <property type="project" value="InterPro"/>
</dbReference>
<dbReference type="Pfam" id="PF21773">
    <property type="entry name" value="ODAD1_CC"/>
    <property type="match status" value="1"/>
</dbReference>
<protein>
    <recommendedName>
        <fullName evidence="4">ODAD1 central coiled coil region domain-containing protein</fullName>
    </recommendedName>
</protein>
<feature type="region of interest" description="Disordered" evidence="3">
    <location>
        <begin position="495"/>
        <end position="531"/>
    </location>
</feature>